<evidence type="ECO:0008006" key="4">
    <source>
        <dbReference type="Google" id="ProtNLM"/>
    </source>
</evidence>
<feature type="transmembrane region" description="Helical" evidence="1">
    <location>
        <begin position="318"/>
        <end position="338"/>
    </location>
</feature>
<reference evidence="2 3" key="1">
    <citation type="submission" date="2019-03" db="EMBL/GenBank/DDBJ databases">
        <title>Genomic Encyclopedia of Type Strains, Phase IV (KMG-IV): sequencing the most valuable type-strain genomes for metagenomic binning, comparative biology and taxonomic classification.</title>
        <authorList>
            <person name="Goeker M."/>
        </authorList>
    </citation>
    <scope>NUCLEOTIDE SEQUENCE [LARGE SCALE GENOMIC DNA]</scope>
    <source>
        <strain evidence="2 3">DSM 13587</strain>
    </source>
</reference>
<feature type="transmembrane region" description="Helical" evidence="1">
    <location>
        <begin position="106"/>
        <end position="128"/>
    </location>
</feature>
<keyword evidence="1" id="KW-0472">Membrane</keyword>
<keyword evidence="3" id="KW-1185">Reference proteome</keyword>
<dbReference type="RefSeq" id="WP_207896099.1">
    <property type="nucleotide sequence ID" value="NZ_SMAO01000002.1"/>
</dbReference>
<feature type="transmembrane region" description="Helical" evidence="1">
    <location>
        <begin position="255"/>
        <end position="272"/>
    </location>
</feature>
<feature type="transmembrane region" description="Helical" evidence="1">
    <location>
        <begin position="284"/>
        <end position="311"/>
    </location>
</feature>
<evidence type="ECO:0000313" key="2">
    <source>
        <dbReference type="EMBL" id="TCT22798.1"/>
    </source>
</evidence>
<sequence>MGWFGVALALGLPWLAGALWLRLLWREPVAGVWPLALGYGYLLSLLGVTLLLRGFGMAGLPFALFATLLLFALLAAMAVQRLRQRVRIGTGDNPGVFRRLPVWQQILFALLLLWLGARLLGLALEVWWEPLFPWDAWTTWAVRARVWSELQQLAPFVSAQDWLADPGASAYTIAASSYPETVSLLALWPTLGYGGWNETAANLPWLGCALALGLGFYGQARLWGASPLTSLVLLWLLLSLPLLNTHVALAGYADLWLATTLGLALIALLHWARDGDWRQGLLALVLALACPLIKQEGLVWLLLLLAALFAARLSGRGLLWLVSAAAVILLAIGLRGGLTVEIPVLGALHLAPNLIEAPGLGRFEFSYHDTWEPVARNLFVYGSWHLFAYLLTAAVVWSLIETVRQGAAPWQRAGLTFVLGSLLALFVLFFLTNAHLWAAQSTSINRLLLHFAPAFVFWMLTLWAGRDAAVKPTAHSFPPSADINPSPP</sequence>
<feature type="transmembrane region" description="Helical" evidence="1">
    <location>
        <begin position="412"/>
        <end position="435"/>
    </location>
</feature>
<proteinExistence type="predicted"/>
<name>A0A4R3N187_9GAMM</name>
<dbReference type="Proteomes" id="UP000295717">
    <property type="component" value="Unassembled WGS sequence"/>
</dbReference>
<feature type="transmembrane region" description="Helical" evidence="1">
    <location>
        <begin position="32"/>
        <end position="52"/>
    </location>
</feature>
<evidence type="ECO:0000313" key="3">
    <source>
        <dbReference type="Proteomes" id="UP000295717"/>
    </source>
</evidence>
<keyword evidence="1" id="KW-0812">Transmembrane</keyword>
<dbReference type="EMBL" id="SMAO01000002">
    <property type="protein sequence ID" value="TCT22798.1"/>
    <property type="molecule type" value="Genomic_DNA"/>
</dbReference>
<gene>
    <name evidence="2" type="ORF">EDC35_102129</name>
</gene>
<feature type="transmembrane region" description="Helical" evidence="1">
    <location>
        <begin position="378"/>
        <end position="400"/>
    </location>
</feature>
<comment type="caution">
    <text evidence="2">The sequence shown here is derived from an EMBL/GenBank/DDBJ whole genome shotgun (WGS) entry which is preliminary data.</text>
</comment>
<keyword evidence="1" id="KW-1133">Transmembrane helix</keyword>
<protein>
    <recommendedName>
        <fullName evidence="4">Dolichyl-phosphate-mannose-protein mannosyltransferase</fullName>
    </recommendedName>
</protein>
<feature type="transmembrane region" description="Helical" evidence="1">
    <location>
        <begin position="447"/>
        <end position="465"/>
    </location>
</feature>
<organism evidence="2 3">
    <name type="scientific">Thiobaca trueperi</name>
    <dbReference type="NCBI Taxonomy" id="127458"/>
    <lineage>
        <taxon>Bacteria</taxon>
        <taxon>Pseudomonadati</taxon>
        <taxon>Pseudomonadota</taxon>
        <taxon>Gammaproteobacteria</taxon>
        <taxon>Chromatiales</taxon>
        <taxon>Chromatiaceae</taxon>
        <taxon>Thiobaca</taxon>
    </lineage>
</organism>
<dbReference type="AlphaFoldDB" id="A0A4R3N187"/>
<evidence type="ECO:0000256" key="1">
    <source>
        <dbReference type="SAM" id="Phobius"/>
    </source>
</evidence>
<accession>A0A4R3N187</accession>
<feature type="transmembrane region" description="Helical" evidence="1">
    <location>
        <begin position="6"/>
        <end position="25"/>
    </location>
</feature>
<feature type="transmembrane region" description="Helical" evidence="1">
    <location>
        <begin position="58"/>
        <end position="79"/>
    </location>
</feature>
<feature type="transmembrane region" description="Helical" evidence="1">
    <location>
        <begin position="222"/>
        <end position="243"/>
    </location>
</feature>